<evidence type="ECO:0000256" key="3">
    <source>
        <dbReference type="ARBA" id="ARBA00023125"/>
    </source>
</evidence>
<gene>
    <name evidence="8" type="ORF">SAMN05216258_102583</name>
</gene>
<keyword evidence="4" id="KW-0233">DNA recombination</keyword>
<dbReference type="InterPro" id="IPR009057">
    <property type="entry name" value="Homeodomain-like_sf"/>
</dbReference>
<dbReference type="RefSeq" id="WP_177236157.1">
    <property type="nucleotide sequence ID" value="NZ_FOQH01000002.1"/>
</dbReference>
<sequence>MKKLGYLRVSTADQRPDRQVDGLQAICDALYVEHASASGPRRPVFDQVMAELQPGDMFVVWDLDRAFRSAIDALTALDRLRARGVSMWIVNLQVDTSTPSGLLVYTVISAIAEFERRILSQRTKEGLAAAKRRGRRLGRPPKLTDETLREARRKLRAGPATVKDLATELGVAPWSLSRALKRQEAQAASTGDF</sequence>
<evidence type="ECO:0000256" key="5">
    <source>
        <dbReference type="PIRSR" id="PIRSR606118-50"/>
    </source>
</evidence>
<keyword evidence="9" id="KW-1185">Reference proteome</keyword>
<dbReference type="InterPro" id="IPR036162">
    <property type="entry name" value="Resolvase-like_N_sf"/>
</dbReference>
<evidence type="ECO:0000256" key="1">
    <source>
        <dbReference type="ARBA" id="ARBA00009913"/>
    </source>
</evidence>
<proteinExistence type="inferred from homology"/>
<comment type="similarity">
    <text evidence="1">Belongs to the site-specific recombinase resolvase family.</text>
</comment>
<keyword evidence="2" id="KW-0229">DNA integration</keyword>
<dbReference type="AlphaFoldDB" id="A0A1I3DGR5"/>
<dbReference type="PROSITE" id="PS00397">
    <property type="entry name" value="RECOMBINASES_1"/>
    <property type="match status" value="1"/>
</dbReference>
<reference evidence="8 9" key="1">
    <citation type="submission" date="2016-10" db="EMBL/GenBank/DDBJ databases">
        <authorList>
            <person name="de Groot N.N."/>
        </authorList>
    </citation>
    <scope>NUCLEOTIDE SEQUENCE [LARGE SCALE GENOMIC DNA]</scope>
    <source>
        <strain evidence="8 9">CGMCC 1.11030</strain>
    </source>
</reference>
<dbReference type="GO" id="GO:0000150">
    <property type="term" value="F:DNA strand exchange activity"/>
    <property type="evidence" value="ECO:0007669"/>
    <property type="project" value="InterPro"/>
</dbReference>
<name>A0A1I3DGR5_9RHOB</name>
<dbReference type="PROSITE" id="PS51736">
    <property type="entry name" value="RECOMBINASES_3"/>
    <property type="match status" value="1"/>
</dbReference>
<dbReference type="InterPro" id="IPR050639">
    <property type="entry name" value="SSR_resolvase"/>
</dbReference>
<dbReference type="SMART" id="SM00857">
    <property type="entry name" value="Resolvase"/>
    <property type="match status" value="1"/>
</dbReference>
<evidence type="ECO:0000259" key="7">
    <source>
        <dbReference type="PROSITE" id="PS51736"/>
    </source>
</evidence>
<dbReference type="SUPFAM" id="SSF53041">
    <property type="entry name" value="Resolvase-like"/>
    <property type="match status" value="1"/>
</dbReference>
<protein>
    <submittedName>
        <fullName evidence="8">Site-specific DNA recombinase</fullName>
    </submittedName>
</protein>
<dbReference type="Gene3D" id="3.40.50.1390">
    <property type="entry name" value="Resolvase, N-terminal catalytic domain"/>
    <property type="match status" value="1"/>
</dbReference>
<evidence type="ECO:0000313" key="9">
    <source>
        <dbReference type="Proteomes" id="UP000199377"/>
    </source>
</evidence>
<dbReference type="PANTHER" id="PTHR30461">
    <property type="entry name" value="DNA-INVERTASE FROM LAMBDOID PROPHAGE"/>
    <property type="match status" value="1"/>
</dbReference>
<evidence type="ECO:0000256" key="4">
    <source>
        <dbReference type="ARBA" id="ARBA00023172"/>
    </source>
</evidence>
<evidence type="ECO:0000313" key="8">
    <source>
        <dbReference type="EMBL" id="SFH85924.1"/>
    </source>
</evidence>
<feature type="active site" description="O-(5'-phospho-DNA)-serine intermediate" evidence="5 6">
    <location>
        <position position="10"/>
    </location>
</feature>
<evidence type="ECO:0000256" key="6">
    <source>
        <dbReference type="PROSITE-ProRule" id="PRU10137"/>
    </source>
</evidence>
<dbReference type="Gene3D" id="1.10.10.60">
    <property type="entry name" value="Homeodomain-like"/>
    <property type="match status" value="1"/>
</dbReference>
<dbReference type="InterPro" id="IPR006119">
    <property type="entry name" value="Resolv_N"/>
</dbReference>
<dbReference type="Proteomes" id="UP000199377">
    <property type="component" value="Unassembled WGS sequence"/>
</dbReference>
<accession>A0A1I3DGR5</accession>
<evidence type="ECO:0000256" key="2">
    <source>
        <dbReference type="ARBA" id="ARBA00022908"/>
    </source>
</evidence>
<feature type="domain" description="Resolvase/invertase-type recombinase catalytic" evidence="7">
    <location>
        <begin position="2"/>
        <end position="134"/>
    </location>
</feature>
<dbReference type="Pfam" id="PF00239">
    <property type="entry name" value="Resolvase"/>
    <property type="match status" value="1"/>
</dbReference>
<dbReference type="STRING" id="1114924.SAMN05216258_102583"/>
<dbReference type="InterPro" id="IPR006118">
    <property type="entry name" value="Recombinase_CS"/>
</dbReference>
<dbReference type="EMBL" id="FOQH01000002">
    <property type="protein sequence ID" value="SFH85924.1"/>
    <property type="molecule type" value="Genomic_DNA"/>
</dbReference>
<organism evidence="8 9">
    <name type="scientific">Albimonas pacifica</name>
    <dbReference type="NCBI Taxonomy" id="1114924"/>
    <lineage>
        <taxon>Bacteria</taxon>
        <taxon>Pseudomonadati</taxon>
        <taxon>Pseudomonadota</taxon>
        <taxon>Alphaproteobacteria</taxon>
        <taxon>Rhodobacterales</taxon>
        <taxon>Paracoccaceae</taxon>
        <taxon>Albimonas</taxon>
    </lineage>
</organism>
<dbReference type="GO" id="GO:0015074">
    <property type="term" value="P:DNA integration"/>
    <property type="evidence" value="ECO:0007669"/>
    <property type="project" value="UniProtKB-KW"/>
</dbReference>
<keyword evidence="3" id="KW-0238">DNA-binding</keyword>
<dbReference type="GO" id="GO:0003677">
    <property type="term" value="F:DNA binding"/>
    <property type="evidence" value="ECO:0007669"/>
    <property type="project" value="UniProtKB-KW"/>
</dbReference>
<dbReference type="CDD" id="cd03768">
    <property type="entry name" value="SR_ResInv"/>
    <property type="match status" value="1"/>
</dbReference>
<dbReference type="PANTHER" id="PTHR30461:SF2">
    <property type="entry name" value="SERINE RECOMBINASE PINE-RELATED"/>
    <property type="match status" value="1"/>
</dbReference>
<dbReference type="SUPFAM" id="SSF46689">
    <property type="entry name" value="Homeodomain-like"/>
    <property type="match status" value="1"/>
</dbReference>